<evidence type="ECO:0000313" key="10">
    <source>
        <dbReference type="Proteomes" id="UP000189580"/>
    </source>
</evidence>
<protein>
    <submittedName>
        <fullName evidence="9">Avt3p</fullName>
    </submittedName>
</protein>
<dbReference type="PANTHER" id="PTHR22950:SF666">
    <property type="entry name" value="VACUOLAR AMINO ACID TRANSPORTER 4"/>
    <property type="match status" value="1"/>
</dbReference>
<feature type="transmembrane region" description="Helical" evidence="7">
    <location>
        <begin position="768"/>
        <end position="790"/>
    </location>
</feature>
<dbReference type="GO" id="GO:1990818">
    <property type="term" value="P:L-arginine transmembrane export from vacuole"/>
    <property type="evidence" value="ECO:0007669"/>
    <property type="project" value="EnsemblFungi"/>
</dbReference>
<keyword evidence="4 7" id="KW-1133">Transmembrane helix</keyword>
<feature type="transmembrane region" description="Helical" evidence="7">
    <location>
        <begin position="674"/>
        <end position="695"/>
    </location>
</feature>
<feature type="transmembrane region" description="Helical" evidence="7">
    <location>
        <begin position="555"/>
        <end position="574"/>
    </location>
</feature>
<evidence type="ECO:0000256" key="1">
    <source>
        <dbReference type="ARBA" id="ARBA00004141"/>
    </source>
</evidence>
<dbReference type="GO" id="GO:0000329">
    <property type="term" value="C:fungal-type vacuole membrane"/>
    <property type="evidence" value="ECO:0007669"/>
    <property type="project" value="EnsemblFungi"/>
</dbReference>
<feature type="transmembrane region" description="Helical" evidence="7">
    <location>
        <begin position="594"/>
        <end position="612"/>
    </location>
</feature>
<feature type="domain" description="Amino acid transporter transmembrane" evidence="8">
    <location>
        <begin position="410"/>
        <end position="793"/>
    </location>
</feature>
<feature type="compositionally biased region" description="Acidic residues" evidence="6">
    <location>
        <begin position="339"/>
        <end position="351"/>
    </location>
</feature>
<dbReference type="GO" id="GO:0089708">
    <property type="term" value="P:L-histidine transmembrane export from vacuole"/>
    <property type="evidence" value="ECO:0007669"/>
    <property type="project" value="EnsemblFungi"/>
</dbReference>
<comment type="similarity">
    <text evidence="2">Belongs to the amino acid/polyamine transporter 2 family.</text>
</comment>
<feature type="region of interest" description="Disordered" evidence="6">
    <location>
        <begin position="107"/>
        <end position="138"/>
    </location>
</feature>
<evidence type="ECO:0000256" key="2">
    <source>
        <dbReference type="ARBA" id="ARBA00008066"/>
    </source>
</evidence>
<dbReference type="OrthoDB" id="1684102at2759"/>
<dbReference type="GO" id="GO:0015189">
    <property type="term" value="F:L-lysine transmembrane transporter activity"/>
    <property type="evidence" value="ECO:0007669"/>
    <property type="project" value="EnsemblFungi"/>
</dbReference>
<dbReference type="Pfam" id="PF01490">
    <property type="entry name" value="Aa_trans"/>
    <property type="match status" value="1"/>
</dbReference>
<feature type="transmembrane region" description="Helical" evidence="7">
    <location>
        <begin position="624"/>
        <end position="645"/>
    </location>
</feature>
<feature type="transmembrane region" description="Helical" evidence="7">
    <location>
        <begin position="440"/>
        <end position="463"/>
    </location>
</feature>
<dbReference type="GO" id="GO:0005302">
    <property type="term" value="F:L-tyrosine transmembrane transporter activity"/>
    <property type="evidence" value="ECO:0007669"/>
    <property type="project" value="TreeGrafter"/>
</dbReference>
<proteinExistence type="inferred from homology"/>
<evidence type="ECO:0000256" key="5">
    <source>
        <dbReference type="ARBA" id="ARBA00023136"/>
    </source>
</evidence>
<evidence type="ECO:0000256" key="4">
    <source>
        <dbReference type="ARBA" id="ARBA00022989"/>
    </source>
</evidence>
<keyword evidence="3 7" id="KW-0812">Transmembrane</keyword>
<feature type="transmembrane region" description="Helical" evidence="7">
    <location>
        <begin position="739"/>
        <end position="756"/>
    </location>
</feature>
<organism evidence="9 10">
    <name type="scientific">Sugiyamaella lignohabitans</name>
    <dbReference type="NCBI Taxonomy" id="796027"/>
    <lineage>
        <taxon>Eukaryota</taxon>
        <taxon>Fungi</taxon>
        <taxon>Dikarya</taxon>
        <taxon>Ascomycota</taxon>
        <taxon>Saccharomycotina</taxon>
        <taxon>Dipodascomycetes</taxon>
        <taxon>Dipodascales</taxon>
        <taxon>Trichomonascaceae</taxon>
        <taxon>Sugiyamaella</taxon>
    </lineage>
</organism>
<dbReference type="EMBL" id="CP014502">
    <property type="protein sequence ID" value="ANB13753.1"/>
    <property type="molecule type" value="Genomic_DNA"/>
</dbReference>
<keyword evidence="10" id="KW-1185">Reference proteome</keyword>
<feature type="compositionally biased region" description="Gly residues" evidence="6">
    <location>
        <begin position="110"/>
        <end position="120"/>
    </location>
</feature>
<gene>
    <name evidence="9" type="primary">AVT3</name>
    <name evidence="9" type="ORF">AWJ20_4697</name>
</gene>
<evidence type="ECO:0000259" key="8">
    <source>
        <dbReference type="Pfam" id="PF01490"/>
    </source>
</evidence>
<feature type="transmembrane region" description="Helical" evidence="7">
    <location>
        <begin position="716"/>
        <end position="733"/>
    </location>
</feature>
<dbReference type="KEGG" id="slb:AWJ20_4697"/>
<feature type="compositionally biased region" description="Low complexity" evidence="6">
    <location>
        <begin position="1"/>
        <end position="13"/>
    </location>
</feature>
<dbReference type="GO" id="GO:0061459">
    <property type="term" value="F:L-arginine transmembrane transporter activity"/>
    <property type="evidence" value="ECO:0007669"/>
    <property type="project" value="EnsemblFungi"/>
</dbReference>
<dbReference type="AlphaFoldDB" id="A0A167E803"/>
<feature type="transmembrane region" description="Helical" evidence="7">
    <location>
        <begin position="525"/>
        <end position="543"/>
    </location>
</feature>
<sequence length="799" mass="85284">MSSPKPISSSPKSANDSTNSRRGSMAGSPFRQASLRLGSPVTVGSFSQRSLGPGTGASPAAVSDFDDNVFSTDRRSFSLQRKSFGNAINGGVSSGLATSLSTSNAIGNSNGNGTGNGSGNGTLSRAMSSSSASPSNLLGSNIPGSSAVSISDQGSSIIDIDNPDPEIVKVVGRHLVREARGSDFGSDYDGSVGLGSNDGLTAGTSNGAGGNGTAGIGNRATDVVDDDDKFMSLRLQGGDITRQLYNWQREHEEGDAATKRGRSRSFDLPRPAIVGPDGHPIDTKNIKAPGGFRRNFISHNHQTRNRHDPESQNTRRPAFLTRNFIEFLSIYGHFAGEELEDDEDEDDEEDGAGSPFGYGGIGGASVGGSGGAGSGGNGNGDEEQDQDETSALISRPRLSRKKSAHHGPGNATQTKAVMLLLKSFVGTGVLFLPKAYSNGGLLFCSVLLVFVSLISYWCFLLLIESKNRVGGGSFGDIGGVLYGPRMRQLILFSIVISQIGFAAAYIVFVSENLQAFVMAVTNNQTFIRVEVFIFLQLIVFLPLSMIRDIAKLSGTALVADFFILLGLVYLYYYGAHTIAEQGVADVVMFNSESWTLFIGTAIFTYEGIGLIIPIQESMKHPQKFTPVLAGVMVGITLVFVSMGALQYAAYGTKVKTVIILNLPQDSHFVNGVQFLYSAAILLSTPLQLFPAIRIMENWLFVRSGKYNTKIKWQKNVFRFFLTFLTALVAWGGADDLDKFVALIGSFACIPLVYIYPPLLHLKAVKQSWYMVLADVVLAVAGLGAMIYTTAGTVSSWIKS</sequence>
<evidence type="ECO:0000256" key="7">
    <source>
        <dbReference type="SAM" id="Phobius"/>
    </source>
</evidence>
<name>A0A167E803_9ASCO</name>
<feature type="region of interest" description="Disordered" evidence="6">
    <location>
        <begin position="339"/>
        <end position="410"/>
    </location>
</feature>
<dbReference type="PANTHER" id="PTHR22950">
    <property type="entry name" value="AMINO ACID TRANSPORTER"/>
    <property type="match status" value="1"/>
</dbReference>
<dbReference type="FunFam" id="1.20.1740.10:FF:000067">
    <property type="entry name" value="Transmembrane domain transporter"/>
    <property type="match status" value="1"/>
</dbReference>
<dbReference type="RefSeq" id="XP_018736230.1">
    <property type="nucleotide sequence ID" value="XM_018881785.1"/>
</dbReference>
<feature type="compositionally biased region" description="Low complexity" evidence="6">
    <location>
        <begin position="121"/>
        <end position="138"/>
    </location>
</feature>
<reference evidence="9 10" key="1">
    <citation type="submission" date="2016-02" db="EMBL/GenBank/DDBJ databases">
        <title>Complete genome sequence and transcriptome regulation of the pentose utilising yeast Sugiyamaella lignohabitans.</title>
        <authorList>
            <person name="Bellasio M."/>
            <person name="Peymann A."/>
            <person name="Valli M."/>
            <person name="Sipitzky M."/>
            <person name="Graf A."/>
            <person name="Sauer M."/>
            <person name="Marx H."/>
            <person name="Mattanovich D."/>
        </authorList>
    </citation>
    <scope>NUCLEOTIDE SEQUENCE [LARGE SCALE GENOMIC DNA]</scope>
    <source>
        <strain evidence="9 10">CBS 10342</strain>
    </source>
</reference>
<dbReference type="InterPro" id="IPR013057">
    <property type="entry name" value="AA_transpt_TM"/>
</dbReference>
<dbReference type="GO" id="GO:0005290">
    <property type="term" value="F:L-histidine transmembrane transporter activity"/>
    <property type="evidence" value="ECO:0007669"/>
    <property type="project" value="EnsemblFungi"/>
</dbReference>
<dbReference type="Proteomes" id="UP000189580">
    <property type="component" value="Chromosome d"/>
</dbReference>
<feature type="transmembrane region" description="Helical" evidence="7">
    <location>
        <begin position="489"/>
        <end position="510"/>
    </location>
</feature>
<feature type="region of interest" description="Disordered" evidence="6">
    <location>
        <begin position="251"/>
        <end position="295"/>
    </location>
</feature>
<dbReference type="GeneID" id="30036856"/>
<feature type="region of interest" description="Disordered" evidence="6">
    <location>
        <begin position="1"/>
        <end position="65"/>
    </location>
</feature>
<keyword evidence="5 7" id="KW-0472">Membrane</keyword>
<evidence type="ECO:0000256" key="3">
    <source>
        <dbReference type="ARBA" id="ARBA00022692"/>
    </source>
</evidence>
<accession>A0A167E803</accession>
<feature type="compositionally biased region" description="Gly residues" evidence="6">
    <location>
        <begin position="354"/>
        <end position="379"/>
    </location>
</feature>
<evidence type="ECO:0000256" key="6">
    <source>
        <dbReference type="SAM" id="MobiDB-lite"/>
    </source>
</evidence>
<comment type="subcellular location">
    <subcellularLocation>
        <location evidence="1">Membrane</location>
        <topology evidence="1">Multi-pass membrane protein</topology>
    </subcellularLocation>
</comment>
<evidence type="ECO:0000313" key="9">
    <source>
        <dbReference type="EMBL" id="ANB13753.1"/>
    </source>
</evidence>
<dbReference type="GO" id="GO:0089707">
    <property type="term" value="P:L-lysine transmembrane export from vacuole"/>
    <property type="evidence" value="ECO:0007669"/>
    <property type="project" value="EnsemblFungi"/>
</dbReference>